<feature type="compositionally biased region" description="Low complexity" evidence="1">
    <location>
        <begin position="142"/>
        <end position="152"/>
    </location>
</feature>
<evidence type="ECO:0000256" key="1">
    <source>
        <dbReference type="SAM" id="MobiDB-lite"/>
    </source>
</evidence>
<proteinExistence type="predicted"/>
<gene>
    <name evidence="4" type="ORF">CB5_LOCUS28389</name>
</gene>
<feature type="compositionally biased region" description="Low complexity" evidence="1">
    <location>
        <begin position="84"/>
        <end position="110"/>
    </location>
</feature>
<dbReference type="PANTHER" id="PTHR33143:SF76">
    <property type="entry name" value="VQ MOTIF-CONTAINING PROTEIN 8, CHLOROPLASTIC"/>
    <property type="match status" value="1"/>
</dbReference>
<evidence type="ECO:0000313" key="4">
    <source>
        <dbReference type="EMBL" id="CAD1845178.1"/>
    </source>
</evidence>
<feature type="compositionally biased region" description="Polar residues" evidence="1">
    <location>
        <begin position="132"/>
        <end position="141"/>
    </location>
</feature>
<sequence length="224" mass="24564">MLRVYFTLVLAVLAMSSSKFVAERSRRSELQGPRPPPLMIHDNSHRIQKPQKKRQPVIIYVVSPKMIHVEASEFMALVQRLTGPDSATSSTTNDTAATPSSGNPRSSTSRSNKEKRHQFTSPLQVKAWPLNHSGSEGTAQKPQQHPSSSQSTISPATLFIHDFSYPTGGGALRRDSVMASHQSGSSWLHHGDFWSAQTNAALPSGNLMLGSPNYFDIFGTLSEH</sequence>
<feature type="region of interest" description="Disordered" evidence="1">
    <location>
        <begin position="83"/>
        <end position="152"/>
    </location>
</feature>
<accession>A0A6V7QQ98</accession>
<dbReference type="AlphaFoldDB" id="A0A6V7QQ98"/>
<dbReference type="InterPro" id="IPR039607">
    <property type="entry name" value="VQ_8/17/18/20/21/25"/>
</dbReference>
<name>A0A6V7QQ98_ANACO</name>
<dbReference type="PANTHER" id="PTHR33143">
    <property type="entry name" value="F16F4.1 PROTEIN-RELATED"/>
    <property type="match status" value="1"/>
</dbReference>
<protein>
    <recommendedName>
        <fullName evidence="3">VQ domain-containing protein</fullName>
    </recommendedName>
</protein>
<evidence type="ECO:0000256" key="2">
    <source>
        <dbReference type="SAM" id="SignalP"/>
    </source>
</evidence>
<dbReference type="InterPro" id="IPR008889">
    <property type="entry name" value="VQ"/>
</dbReference>
<keyword evidence="2" id="KW-0732">Signal</keyword>
<dbReference type="Pfam" id="PF05678">
    <property type="entry name" value="VQ"/>
    <property type="match status" value="1"/>
</dbReference>
<feature type="region of interest" description="Disordered" evidence="1">
    <location>
        <begin position="22"/>
        <end position="53"/>
    </location>
</feature>
<feature type="signal peptide" evidence="2">
    <location>
        <begin position="1"/>
        <end position="22"/>
    </location>
</feature>
<evidence type="ECO:0000259" key="3">
    <source>
        <dbReference type="Pfam" id="PF05678"/>
    </source>
</evidence>
<feature type="domain" description="VQ" evidence="3">
    <location>
        <begin position="62"/>
        <end position="87"/>
    </location>
</feature>
<reference evidence="4" key="1">
    <citation type="submission" date="2020-07" db="EMBL/GenBank/DDBJ databases">
        <authorList>
            <person name="Lin J."/>
        </authorList>
    </citation>
    <scope>NUCLEOTIDE SEQUENCE</scope>
</reference>
<dbReference type="GO" id="GO:0005634">
    <property type="term" value="C:nucleus"/>
    <property type="evidence" value="ECO:0007669"/>
    <property type="project" value="TreeGrafter"/>
</dbReference>
<dbReference type="EMBL" id="CAJEUB010000001">
    <property type="protein sequence ID" value="CAD1845178.1"/>
    <property type="molecule type" value="Genomic_DNA"/>
</dbReference>
<organism evidence="4">
    <name type="scientific">Ananas comosus var. bracteatus</name>
    <name type="common">red pineapple</name>
    <dbReference type="NCBI Taxonomy" id="296719"/>
    <lineage>
        <taxon>Eukaryota</taxon>
        <taxon>Viridiplantae</taxon>
        <taxon>Streptophyta</taxon>
        <taxon>Embryophyta</taxon>
        <taxon>Tracheophyta</taxon>
        <taxon>Spermatophyta</taxon>
        <taxon>Magnoliopsida</taxon>
        <taxon>Liliopsida</taxon>
        <taxon>Poales</taxon>
        <taxon>Bromeliaceae</taxon>
        <taxon>Bromelioideae</taxon>
        <taxon>Ananas</taxon>
    </lineage>
</organism>
<feature type="chain" id="PRO_5028233245" description="VQ domain-containing protein" evidence="2">
    <location>
        <begin position="23"/>
        <end position="224"/>
    </location>
</feature>